<reference evidence="1 2" key="1">
    <citation type="submission" date="2017-02" db="EMBL/GenBank/DDBJ databases">
        <authorList>
            <person name="Peterson S.W."/>
        </authorList>
    </citation>
    <scope>NUCLEOTIDE SEQUENCE [LARGE SCALE GENOMIC DNA]</scope>
    <source>
        <strain evidence="1 2">ATCC BAA-908</strain>
    </source>
</reference>
<dbReference type="SUPFAM" id="SSF53448">
    <property type="entry name" value="Nucleotide-diphospho-sugar transferases"/>
    <property type="match status" value="1"/>
</dbReference>
<proteinExistence type="predicted"/>
<evidence type="ECO:0000313" key="2">
    <source>
        <dbReference type="Proteomes" id="UP000190423"/>
    </source>
</evidence>
<protein>
    <recommendedName>
        <fullName evidence="3">Glycosyl transferase family 2</fullName>
    </recommendedName>
</protein>
<accession>A0A1T4MEW8</accession>
<dbReference type="GeneID" id="78317241"/>
<dbReference type="STRING" id="261392.SAMN02745149_01964"/>
<dbReference type="RefSeq" id="WP_078933857.1">
    <property type="nucleotide sequence ID" value="NZ_FUWG01000015.1"/>
</dbReference>
<dbReference type="OrthoDB" id="9771846at2"/>
<dbReference type="AlphaFoldDB" id="A0A1T4MEW8"/>
<sequence length="88" mass="10136">MSNHPLISVIIPSYNRDFIADNTINSVLQQTYPEKGITAMEMIFEKHKEKIFINDNILSSFFKKKAAFICNAGKNPVQEMELIYKKVP</sequence>
<dbReference type="Proteomes" id="UP000190423">
    <property type="component" value="Unassembled WGS sequence"/>
</dbReference>
<keyword evidence="2" id="KW-1185">Reference proteome</keyword>
<organism evidence="1 2">
    <name type="scientific">Treponema porcinum</name>
    <dbReference type="NCBI Taxonomy" id="261392"/>
    <lineage>
        <taxon>Bacteria</taxon>
        <taxon>Pseudomonadati</taxon>
        <taxon>Spirochaetota</taxon>
        <taxon>Spirochaetia</taxon>
        <taxon>Spirochaetales</taxon>
        <taxon>Treponemataceae</taxon>
        <taxon>Treponema</taxon>
    </lineage>
</organism>
<evidence type="ECO:0000313" key="1">
    <source>
        <dbReference type="EMBL" id="SJZ65453.1"/>
    </source>
</evidence>
<dbReference type="Gene3D" id="3.90.550.10">
    <property type="entry name" value="Spore Coat Polysaccharide Biosynthesis Protein SpsA, Chain A"/>
    <property type="match status" value="1"/>
</dbReference>
<dbReference type="InterPro" id="IPR029044">
    <property type="entry name" value="Nucleotide-diphossugar_trans"/>
</dbReference>
<gene>
    <name evidence="1" type="ORF">SAMN02745149_01964</name>
</gene>
<name>A0A1T4MEW8_TREPO</name>
<dbReference type="EMBL" id="FUWG01000015">
    <property type="protein sequence ID" value="SJZ65453.1"/>
    <property type="molecule type" value="Genomic_DNA"/>
</dbReference>
<evidence type="ECO:0008006" key="3">
    <source>
        <dbReference type="Google" id="ProtNLM"/>
    </source>
</evidence>